<dbReference type="NCBIfam" id="TIGR00011">
    <property type="entry name" value="YbaK_EbsC"/>
    <property type="match status" value="1"/>
</dbReference>
<keyword evidence="9" id="KW-1185">Reference proteome</keyword>
<proteinExistence type="inferred from homology"/>
<dbReference type="PIRSF" id="PIRSF006181">
    <property type="entry name" value="EbsC_YbaK"/>
    <property type="match status" value="1"/>
</dbReference>
<evidence type="ECO:0000313" key="7">
    <source>
        <dbReference type="EMBL" id="RKQ62184.1"/>
    </source>
</evidence>
<protein>
    <recommendedName>
        <fullName evidence="4">Cys-tRNA(Pro)/Cys-tRNA(Cys) deacylase</fullName>
        <ecNumber evidence="4">4.2.-.-</ecNumber>
    </recommendedName>
</protein>
<dbReference type="Gene3D" id="3.90.960.10">
    <property type="entry name" value="YbaK/aminoacyl-tRNA synthetase-associated domain"/>
    <property type="match status" value="1"/>
</dbReference>
<evidence type="ECO:0000313" key="6">
    <source>
        <dbReference type="EMBL" id="MDC7691901.1"/>
    </source>
</evidence>
<dbReference type="EC" id="4.2.-.-" evidence="4"/>
<accession>A0A495BKU9</accession>
<dbReference type="InterPro" id="IPR036754">
    <property type="entry name" value="YbaK/aa-tRNA-synt-asso_dom_sf"/>
</dbReference>
<comment type="caution">
    <text evidence="7">The sequence shown here is derived from an EMBL/GenBank/DDBJ whole genome shotgun (WGS) entry which is preliminary data.</text>
</comment>
<dbReference type="Proteomes" id="UP000279384">
    <property type="component" value="Unassembled WGS sequence"/>
</dbReference>
<dbReference type="AlphaFoldDB" id="A0A495BKU9"/>
<evidence type="ECO:0000313" key="8">
    <source>
        <dbReference type="Proteomes" id="UP000279384"/>
    </source>
</evidence>
<dbReference type="EMBL" id="RBID01000002">
    <property type="protein sequence ID" value="RKQ62184.1"/>
    <property type="molecule type" value="Genomic_DNA"/>
</dbReference>
<dbReference type="Proteomes" id="UP001221566">
    <property type="component" value="Unassembled WGS sequence"/>
</dbReference>
<dbReference type="EMBL" id="JAQQKY010000009">
    <property type="protein sequence ID" value="MDC7691901.1"/>
    <property type="molecule type" value="Genomic_DNA"/>
</dbReference>
<dbReference type="PANTHER" id="PTHR30411">
    <property type="entry name" value="CYTOPLASMIC PROTEIN"/>
    <property type="match status" value="1"/>
</dbReference>
<name>A0A495BKU9_VOGIN</name>
<evidence type="ECO:0000313" key="9">
    <source>
        <dbReference type="Proteomes" id="UP001221566"/>
    </source>
</evidence>
<dbReference type="RefSeq" id="WP_120809339.1">
    <property type="nucleotide sequence ID" value="NZ_JAQQKY010000009.1"/>
</dbReference>
<reference evidence="6 9" key="2">
    <citation type="submission" date="2023-01" db="EMBL/GenBank/DDBJ databases">
        <title>Novel species of the genus Vogesella isolated from rivers.</title>
        <authorList>
            <person name="Lu H."/>
        </authorList>
    </citation>
    <scope>NUCLEOTIDE SEQUENCE [LARGE SCALE GENOMIC DNA]</scope>
    <source>
        <strain evidence="6 9">SH7W</strain>
    </source>
</reference>
<dbReference type="GO" id="GO:0006412">
    <property type="term" value="P:translation"/>
    <property type="evidence" value="ECO:0007669"/>
    <property type="project" value="UniProtKB-KW"/>
</dbReference>
<evidence type="ECO:0000256" key="3">
    <source>
        <dbReference type="ARBA" id="ARBA00023239"/>
    </source>
</evidence>
<reference evidence="7 8" key="1">
    <citation type="submission" date="2018-10" db="EMBL/GenBank/DDBJ databases">
        <title>Genomic Encyclopedia of Type Strains, Phase IV (KMG-IV): sequencing the most valuable type-strain genomes for metagenomic binning, comparative biology and taxonomic classification.</title>
        <authorList>
            <person name="Goeker M."/>
        </authorList>
    </citation>
    <scope>NUCLEOTIDE SEQUENCE [LARGE SCALE GENOMIC DNA]</scope>
    <source>
        <strain evidence="7 8">DSM 3303</strain>
    </source>
</reference>
<evidence type="ECO:0000256" key="2">
    <source>
        <dbReference type="ARBA" id="ARBA00022917"/>
    </source>
</evidence>
<dbReference type="InterPro" id="IPR007214">
    <property type="entry name" value="YbaK/aa-tRNA-synth-assoc-dom"/>
</dbReference>
<comment type="similarity">
    <text evidence="1 4">Belongs to the prolyl-tRNA editing family. YbaK/EbsC subfamily.</text>
</comment>
<feature type="domain" description="YbaK/aminoacyl-tRNA synthetase-associated" evidence="5">
    <location>
        <begin position="38"/>
        <end position="149"/>
    </location>
</feature>
<dbReference type="InterPro" id="IPR004369">
    <property type="entry name" value="Prolyl-tRNA_editing_YbaK/EbsC"/>
</dbReference>
<dbReference type="CDD" id="cd00002">
    <property type="entry name" value="YbaK_deacylase"/>
    <property type="match status" value="1"/>
</dbReference>
<dbReference type="SUPFAM" id="SSF55826">
    <property type="entry name" value="YbaK/ProRS associated domain"/>
    <property type="match status" value="1"/>
</dbReference>
<dbReference type="PANTHER" id="PTHR30411:SF0">
    <property type="entry name" value="CYS-TRNA(PRO)_CYS-TRNA(CYS) DEACYLASE YBAK"/>
    <property type="match status" value="1"/>
</dbReference>
<evidence type="ECO:0000256" key="4">
    <source>
        <dbReference type="PIRNR" id="PIRNR006181"/>
    </source>
</evidence>
<gene>
    <name evidence="6" type="primary">ybaK</name>
    <name evidence="7" type="ORF">C8E02_0240</name>
    <name evidence="6" type="ORF">PQU93_14090</name>
</gene>
<sequence length="161" mass="17588">MSKEKAPVTQAIRLLRQHQVSYSEHLYKYEEKGGTRVSARELGVDEHCVIKTLIMEDEHKKPLIVLMHGDREVGTGMLAKQAGVKKISPCDAKTADKHSGYQVGGTSPFGTRASMPVYMEASIAALDKIYINGGKRGFLLGLSPQEVIRVLQPVLVQAAAS</sequence>
<keyword evidence="2 4" id="KW-0648">Protein biosynthesis</keyword>
<organism evidence="7 8">
    <name type="scientific">Vogesella indigofera</name>
    <name type="common">Pseudomonas indigofera</name>
    <dbReference type="NCBI Taxonomy" id="45465"/>
    <lineage>
        <taxon>Bacteria</taxon>
        <taxon>Pseudomonadati</taxon>
        <taxon>Pseudomonadota</taxon>
        <taxon>Betaproteobacteria</taxon>
        <taxon>Neisseriales</taxon>
        <taxon>Chromobacteriaceae</taxon>
        <taxon>Vogesella</taxon>
    </lineage>
</organism>
<keyword evidence="3 4" id="KW-0456">Lyase</keyword>
<dbReference type="GO" id="GO:0002161">
    <property type="term" value="F:aminoacyl-tRNA deacylase activity"/>
    <property type="evidence" value="ECO:0007669"/>
    <property type="project" value="InterPro"/>
</dbReference>
<evidence type="ECO:0000259" key="5">
    <source>
        <dbReference type="Pfam" id="PF04073"/>
    </source>
</evidence>
<dbReference type="Pfam" id="PF04073">
    <property type="entry name" value="tRNA_edit"/>
    <property type="match status" value="1"/>
</dbReference>
<evidence type="ECO:0000256" key="1">
    <source>
        <dbReference type="ARBA" id="ARBA00009798"/>
    </source>
</evidence>
<dbReference type="GO" id="GO:0016829">
    <property type="term" value="F:lyase activity"/>
    <property type="evidence" value="ECO:0007669"/>
    <property type="project" value="UniProtKB-KW"/>
</dbReference>